<comment type="caution">
    <text evidence="12">The sequence shown here is derived from an EMBL/GenBank/DDBJ whole genome shotgun (WGS) entry which is preliminary data.</text>
</comment>
<feature type="domain" description="OmpA-like" evidence="11">
    <location>
        <begin position="147"/>
        <end position="269"/>
    </location>
</feature>
<sequence>MNARNAKGRREALSRRHRHEDHEEHPNETWLVPYADLLTLLLALFIVLYAMSSVDAQKFQEMSRAFSVAFNSGIGVLDQSAVVVSVDQMTNSTDMVRLSGGKEGVASSEAARRAEQELREFEQLRDQLSQYIQENNLTTQLDIQLNHSSLLITISDNALFASGKADLTPEAKKLGVAIGTMLKNYPGYEIAVEGHTDNQPINTAEFESNYELSAKRAINFMRVLIEAGGLDPRLVSSTGYGEFRPVADNDTPEGRAKNRRVEVSILRKFADVSAVESLQVSDNNAAATTDS</sequence>
<dbReference type="CDD" id="cd07185">
    <property type="entry name" value="OmpA_C-like"/>
    <property type="match status" value="1"/>
</dbReference>
<evidence type="ECO:0000256" key="4">
    <source>
        <dbReference type="ARBA" id="ARBA00022692"/>
    </source>
</evidence>
<protein>
    <submittedName>
        <fullName evidence="12">Chemotaxis protein motB Motility protein B</fullName>
    </submittedName>
</protein>
<dbReference type="Pfam" id="PF13677">
    <property type="entry name" value="MotB_plug"/>
    <property type="match status" value="1"/>
</dbReference>
<dbReference type="Proteomes" id="UP000681526">
    <property type="component" value="Unassembled WGS sequence"/>
</dbReference>
<evidence type="ECO:0000313" key="12">
    <source>
        <dbReference type="EMBL" id="CAG5087415.1"/>
    </source>
</evidence>
<keyword evidence="6 7" id="KW-0472">Membrane</keyword>
<comment type="subcellular location">
    <subcellularLocation>
        <location evidence="1">Cell membrane</location>
        <topology evidence="1">Single-pass membrane protein</topology>
    </subcellularLocation>
</comment>
<dbReference type="InterPro" id="IPR036737">
    <property type="entry name" value="OmpA-like_sf"/>
</dbReference>
<dbReference type="InterPro" id="IPR025713">
    <property type="entry name" value="MotB-like_N_dom"/>
</dbReference>
<keyword evidence="8" id="KW-0175">Coiled coil</keyword>
<dbReference type="EMBL" id="CAJRAY010000049">
    <property type="protein sequence ID" value="CAG5087415.1"/>
    <property type="molecule type" value="Genomic_DNA"/>
</dbReference>
<evidence type="ECO:0000256" key="3">
    <source>
        <dbReference type="ARBA" id="ARBA00022475"/>
    </source>
</evidence>
<gene>
    <name evidence="12" type="primary">txxe 2553-motB</name>
    <name evidence="12" type="ORF">TXXE_10870</name>
</gene>
<organism evidence="12 13">
    <name type="scientific">Thermobacillus xylanilyticus</name>
    <dbReference type="NCBI Taxonomy" id="76633"/>
    <lineage>
        <taxon>Bacteria</taxon>
        <taxon>Bacillati</taxon>
        <taxon>Bacillota</taxon>
        <taxon>Bacilli</taxon>
        <taxon>Bacillales</taxon>
        <taxon>Paenibacillaceae</taxon>
        <taxon>Thermobacillus</taxon>
    </lineage>
</organism>
<keyword evidence="3" id="KW-1003">Cell membrane</keyword>
<evidence type="ECO:0000256" key="7">
    <source>
        <dbReference type="PROSITE-ProRule" id="PRU00473"/>
    </source>
</evidence>
<evidence type="ECO:0000313" key="13">
    <source>
        <dbReference type="Proteomes" id="UP000681526"/>
    </source>
</evidence>
<evidence type="ECO:0000256" key="9">
    <source>
        <dbReference type="SAM" id="MobiDB-lite"/>
    </source>
</evidence>
<feature type="transmembrane region" description="Helical" evidence="10">
    <location>
        <begin position="31"/>
        <end position="51"/>
    </location>
</feature>
<evidence type="ECO:0000256" key="10">
    <source>
        <dbReference type="SAM" id="Phobius"/>
    </source>
</evidence>
<keyword evidence="13" id="KW-1185">Reference proteome</keyword>
<feature type="compositionally biased region" description="Basic and acidic residues" evidence="9">
    <location>
        <begin position="8"/>
        <end position="26"/>
    </location>
</feature>
<dbReference type="InterPro" id="IPR006665">
    <property type="entry name" value="OmpA-like"/>
</dbReference>
<feature type="coiled-coil region" evidence="8">
    <location>
        <begin position="107"/>
        <end position="134"/>
    </location>
</feature>
<dbReference type="Pfam" id="PF00691">
    <property type="entry name" value="OmpA"/>
    <property type="match status" value="1"/>
</dbReference>
<dbReference type="PANTHER" id="PTHR30329:SF21">
    <property type="entry name" value="LIPOPROTEIN YIAD-RELATED"/>
    <property type="match status" value="1"/>
</dbReference>
<name>A0ABM8V4S9_THEXY</name>
<accession>A0ABM8V4S9</accession>
<comment type="similarity">
    <text evidence="2">Belongs to the MotB family.</text>
</comment>
<dbReference type="PANTHER" id="PTHR30329">
    <property type="entry name" value="STATOR ELEMENT OF FLAGELLAR MOTOR COMPLEX"/>
    <property type="match status" value="1"/>
</dbReference>
<keyword evidence="5 10" id="KW-1133">Transmembrane helix</keyword>
<proteinExistence type="inferred from homology"/>
<evidence type="ECO:0000259" key="11">
    <source>
        <dbReference type="PROSITE" id="PS51123"/>
    </source>
</evidence>
<evidence type="ECO:0000256" key="6">
    <source>
        <dbReference type="ARBA" id="ARBA00023136"/>
    </source>
</evidence>
<evidence type="ECO:0000256" key="2">
    <source>
        <dbReference type="ARBA" id="ARBA00008914"/>
    </source>
</evidence>
<dbReference type="SUPFAM" id="SSF103088">
    <property type="entry name" value="OmpA-like"/>
    <property type="match status" value="1"/>
</dbReference>
<dbReference type="Gene3D" id="3.30.1330.60">
    <property type="entry name" value="OmpA-like domain"/>
    <property type="match status" value="1"/>
</dbReference>
<evidence type="ECO:0000256" key="5">
    <source>
        <dbReference type="ARBA" id="ARBA00022989"/>
    </source>
</evidence>
<dbReference type="PROSITE" id="PS51123">
    <property type="entry name" value="OMPA_2"/>
    <property type="match status" value="1"/>
</dbReference>
<evidence type="ECO:0000256" key="1">
    <source>
        <dbReference type="ARBA" id="ARBA00004162"/>
    </source>
</evidence>
<evidence type="ECO:0000256" key="8">
    <source>
        <dbReference type="SAM" id="Coils"/>
    </source>
</evidence>
<dbReference type="InterPro" id="IPR050330">
    <property type="entry name" value="Bact_OuterMem_StrucFunc"/>
</dbReference>
<reference evidence="12 13" key="1">
    <citation type="submission" date="2021-04" db="EMBL/GenBank/DDBJ databases">
        <authorList>
            <person name="Rakotoarivonina H."/>
        </authorList>
    </citation>
    <scope>NUCLEOTIDE SEQUENCE [LARGE SCALE GENOMIC DNA]</scope>
    <source>
        <strain evidence="12 13">XE</strain>
    </source>
</reference>
<feature type="region of interest" description="Disordered" evidence="9">
    <location>
        <begin position="1"/>
        <end position="26"/>
    </location>
</feature>
<keyword evidence="4 10" id="KW-0812">Transmembrane</keyword>